<reference evidence="4 5" key="1">
    <citation type="submission" date="2020-08" db="EMBL/GenBank/DDBJ databases">
        <title>Genomic Encyclopedia of Type Strains, Phase III (KMG-III): the genomes of soil and plant-associated and newly described type strains.</title>
        <authorList>
            <person name="Whitman W."/>
        </authorList>
    </citation>
    <scope>NUCLEOTIDE SEQUENCE [LARGE SCALE GENOMIC DNA]</scope>
    <source>
        <strain evidence="4 5">CECT 3266</strain>
    </source>
</reference>
<evidence type="ECO:0000256" key="2">
    <source>
        <dbReference type="RuleBase" id="RU003749"/>
    </source>
</evidence>
<organism evidence="4 5">
    <name type="scientific">Streptomyces olivoverticillatus</name>
    <dbReference type="NCBI Taxonomy" id="66427"/>
    <lineage>
        <taxon>Bacteria</taxon>
        <taxon>Bacillati</taxon>
        <taxon>Actinomycetota</taxon>
        <taxon>Actinomycetes</taxon>
        <taxon>Kitasatosporales</taxon>
        <taxon>Streptomycetaceae</taxon>
        <taxon>Streptomyces</taxon>
    </lineage>
</organism>
<evidence type="ECO:0000256" key="1">
    <source>
        <dbReference type="ARBA" id="ARBA00009013"/>
    </source>
</evidence>
<comment type="similarity">
    <text evidence="1 2">Belongs to the anti-sigma-factor antagonist family.</text>
</comment>
<dbReference type="PANTHER" id="PTHR33495">
    <property type="entry name" value="ANTI-SIGMA FACTOR ANTAGONIST TM_1081-RELATED-RELATED"/>
    <property type="match status" value="1"/>
</dbReference>
<dbReference type="Proteomes" id="UP000556084">
    <property type="component" value="Unassembled WGS sequence"/>
</dbReference>
<dbReference type="Pfam" id="PF01740">
    <property type="entry name" value="STAS"/>
    <property type="match status" value="1"/>
</dbReference>
<dbReference type="AlphaFoldDB" id="A0A7W7LQ32"/>
<proteinExistence type="inferred from homology"/>
<dbReference type="PROSITE" id="PS50801">
    <property type="entry name" value="STAS"/>
    <property type="match status" value="1"/>
</dbReference>
<dbReference type="CDD" id="cd07043">
    <property type="entry name" value="STAS_anti-anti-sigma_factors"/>
    <property type="match status" value="1"/>
</dbReference>
<comment type="caution">
    <text evidence="4">The sequence shown here is derived from an EMBL/GenBank/DDBJ whole genome shotgun (WGS) entry which is preliminary data.</text>
</comment>
<dbReference type="RefSeq" id="WP_184350016.1">
    <property type="nucleotide sequence ID" value="NZ_JACHJH010000004.1"/>
</dbReference>
<dbReference type="NCBIfam" id="TIGR00377">
    <property type="entry name" value="ant_ant_sig"/>
    <property type="match status" value="1"/>
</dbReference>
<dbReference type="PANTHER" id="PTHR33495:SF2">
    <property type="entry name" value="ANTI-SIGMA FACTOR ANTAGONIST TM_1081-RELATED"/>
    <property type="match status" value="1"/>
</dbReference>
<accession>A0A7W7LQ32</accession>
<dbReference type="InterPro" id="IPR003658">
    <property type="entry name" value="Anti-sigma_ant"/>
</dbReference>
<evidence type="ECO:0000313" key="4">
    <source>
        <dbReference type="EMBL" id="MBB4894194.1"/>
    </source>
</evidence>
<evidence type="ECO:0000259" key="3">
    <source>
        <dbReference type="PROSITE" id="PS50801"/>
    </source>
</evidence>
<dbReference type="EMBL" id="JACHJH010000004">
    <property type="protein sequence ID" value="MBB4894194.1"/>
    <property type="molecule type" value="Genomic_DNA"/>
</dbReference>
<evidence type="ECO:0000313" key="5">
    <source>
        <dbReference type="Proteomes" id="UP000556084"/>
    </source>
</evidence>
<keyword evidence="5" id="KW-1185">Reference proteome</keyword>
<gene>
    <name evidence="4" type="ORF">FHS39_003228</name>
</gene>
<dbReference type="InterPro" id="IPR036513">
    <property type="entry name" value="STAS_dom_sf"/>
</dbReference>
<protein>
    <recommendedName>
        <fullName evidence="2">Anti-sigma factor antagonist</fullName>
    </recommendedName>
</protein>
<name>A0A7W7LQ32_9ACTN</name>
<dbReference type="Gene3D" id="3.30.750.24">
    <property type="entry name" value="STAS domain"/>
    <property type="match status" value="1"/>
</dbReference>
<dbReference type="InterPro" id="IPR002645">
    <property type="entry name" value="STAS_dom"/>
</dbReference>
<sequence length="119" mass="12765">MGVYEPAFSLRERVVRGAVVVELTGEIDILAEQRLAPLLEALAGRSREVLVIDLRHVTFIDASGVRLLLRARDRVVRGGGRLRVVRGGATVAKVIRIAGVEPAFTWLDGFPAALGGVPA</sequence>
<feature type="domain" description="STAS" evidence="3">
    <location>
        <begin position="8"/>
        <end position="117"/>
    </location>
</feature>
<dbReference type="SUPFAM" id="SSF52091">
    <property type="entry name" value="SpoIIaa-like"/>
    <property type="match status" value="1"/>
</dbReference>
<dbReference type="GO" id="GO:0043856">
    <property type="term" value="F:anti-sigma factor antagonist activity"/>
    <property type="evidence" value="ECO:0007669"/>
    <property type="project" value="InterPro"/>
</dbReference>